<keyword evidence="4" id="KW-1185">Reference proteome</keyword>
<evidence type="ECO:0000256" key="1">
    <source>
        <dbReference type="ARBA" id="ARBA00006754"/>
    </source>
</evidence>
<proteinExistence type="inferred from homology"/>
<dbReference type="Gene3D" id="3.30.450.40">
    <property type="match status" value="1"/>
</dbReference>
<reference evidence="3 4" key="1">
    <citation type="submission" date="2017-11" db="EMBL/GenBank/DDBJ databases">
        <title>Streptomyces carmine sp. nov., a novel actinomycete isolated from Sophora alopecuroides in Xinjiang, China.</title>
        <authorList>
            <person name="Wang Y."/>
            <person name="Luo X."/>
            <person name="Wan C."/>
            <person name="Zhang L."/>
        </authorList>
    </citation>
    <scope>NUCLEOTIDE SEQUENCE [LARGE SCALE GENOMIC DNA]</scope>
    <source>
        <strain evidence="3 4">TRM SA0054</strain>
    </source>
</reference>
<dbReference type="SUPFAM" id="SSF55781">
    <property type="entry name" value="GAF domain-like"/>
    <property type="match status" value="1"/>
</dbReference>
<dbReference type="InterPro" id="IPR003018">
    <property type="entry name" value="GAF"/>
</dbReference>
<comment type="caution">
    <text evidence="3">The sequence shown here is derived from an EMBL/GenBank/DDBJ whole genome shotgun (WGS) entry which is preliminary data.</text>
</comment>
<dbReference type="AlphaFoldDB" id="A0A2M8LU34"/>
<dbReference type="Pfam" id="PF17853">
    <property type="entry name" value="GGDEF_2"/>
    <property type="match status" value="1"/>
</dbReference>
<dbReference type="PANTHER" id="PTHR33744:SF1">
    <property type="entry name" value="DNA-BINDING TRANSCRIPTIONAL ACTIVATOR ADER"/>
    <property type="match status" value="1"/>
</dbReference>
<dbReference type="SMART" id="SM00065">
    <property type="entry name" value="GAF"/>
    <property type="match status" value="1"/>
</dbReference>
<dbReference type="Proteomes" id="UP000230407">
    <property type="component" value="Unassembled WGS sequence"/>
</dbReference>
<dbReference type="Gene3D" id="1.10.10.2840">
    <property type="entry name" value="PucR C-terminal helix-turn-helix domain"/>
    <property type="match status" value="1"/>
</dbReference>
<evidence type="ECO:0000259" key="2">
    <source>
        <dbReference type="SMART" id="SM00065"/>
    </source>
</evidence>
<gene>
    <name evidence="3" type="ORF">CUT44_22945</name>
</gene>
<dbReference type="PANTHER" id="PTHR33744">
    <property type="entry name" value="CARBOHYDRATE DIACID REGULATOR"/>
    <property type="match status" value="1"/>
</dbReference>
<evidence type="ECO:0000313" key="3">
    <source>
        <dbReference type="EMBL" id="PJE95467.1"/>
    </source>
</evidence>
<dbReference type="InterPro" id="IPR041522">
    <property type="entry name" value="CdaR_GGDEF"/>
</dbReference>
<comment type="similarity">
    <text evidence="1">Belongs to the CdaR family.</text>
</comment>
<dbReference type="InterPro" id="IPR025736">
    <property type="entry name" value="PucR_C-HTH_dom"/>
</dbReference>
<dbReference type="Pfam" id="PF01590">
    <property type="entry name" value="GAF"/>
    <property type="match status" value="1"/>
</dbReference>
<organism evidence="3 4">
    <name type="scientific">Streptomyces carminius</name>
    <dbReference type="NCBI Taxonomy" id="2665496"/>
    <lineage>
        <taxon>Bacteria</taxon>
        <taxon>Bacillati</taxon>
        <taxon>Actinomycetota</taxon>
        <taxon>Actinomycetes</taxon>
        <taxon>Kitasatosporales</taxon>
        <taxon>Streptomycetaceae</taxon>
        <taxon>Streptomyces</taxon>
    </lineage>
</organism>
<dbReference type="InterPro" id="IPR042070">
    <property type="entry name" value="PucR_C-HTH_sf"/>
</dbReference>
<accession>A0A2M8LU34</accession>
<dbReference type="InterPro" id="IPR051448">
    <property type="entry name" value="CdaR-like_regulators"/>
</dbReference>
<dbReference type="EMBL" id="PGGW01000065">
    <property type="protein sequence ID" value="PJE95467.1"/>
    <property type="molecule type" value="Genomic_DNA"/>
</dbReference>
<evidence type="ECO:0000313" key="4">
    <source>
        <dbReference type="Proteomes" id="UP000230407"/>
    </source>
</evidence>
<name>A0A2M8LU34_9ACTN</name>
<dbReference type="Pfam" id="PF13556">
    <property type="entry name" value="HTH_30"/>
    <property type="match status" value="1"/>
</dbReference>
<dbReference type="InterPro" id="IPR029016">
    <property type="entry name" value="GAF-like_dom_sf"/>
</dbReference>
<feature type="domain" description="GAF" evidence="2">
    <location>
        <begin position="109"/>
        <end position="260"/>
    </location>
</feature>
<sequence length="668" mass="71881">MWCVTSNSWPNSQRLEYGGRAIVAQQQPATGPNAFAVLELLASEAPADRFESLVSQARGAGVSEADVTQLENARRLALRVQSQLDRRQQREADLSALVDTARELAAPYDLDTVLRIAIRRARLLLGTDLACAGLPEGDRETLRIRACDGNVSALPLELRLPRGPGADRDALTGPAPAWTPDYLADTRFRDGDAFGEMVRAEGLRAVLAVPLSHGRAPFGTLYVADRDVRHFTTDEISLLTSLGDLVGAAVERALLLERTAAEVAALERYAARTEAGLRELREIGEVQDQLLDRVLRGGSLPALAEEASRSLAGPLRVHAADGTFLAGAGDLPEPDGTALTAATLDACAAREPVELDDGLQVAPVFAGDEYLGRVLFRPATPVTGHARRLLGLVTQTVAVLLTLHNGRSATLADQGRDELLGDLLAAAGRPVPHLEKRARRLGLDLHRPHVVAVVHPENGVRDKEPVWAVSYAHRRSGLGNTHEGHLVLLLPGEDAGAVAREVFDELSPLLRKAVTVGAAGPVSSPESVHRAFLEARRCLAAMAALGITGQSASARELGFLGLLLSEKHDVEGFIESAVGPVLDYDRQRLTELARTLEVYFEAGSSPTHAAKRLHVHPNTVARRLERIGELLGADWQQADRSLEIQVALRLSRLRHVLRVPGPPPAVRE</sequence>
<protein>
    <submittedName>
        <fullName evidence="3">Transcriptional regulator</fullName>
    </submittedName>
</protein>